<dbReference type="InterPro" id="IPR052942">
    <property type="entry name" value="LPS_cholinephosphotransferase"/>
</dbReference>
<accession>A0ABW1QTR7</accession>
<reference evidence="3" key="1">
    <citation type="journal article" date="2019" name="Int. J. Syst. Evol. Microbiol.">
        <title>The Global Catalogue of Microorganisms (GCM) 10K type strain sequencing project: providing services to taxonomists for standard genome sequencing and annotation.</title>
        <authorList>
            <consortium name="The Broad Institute Genomics Platform"/>
            <consortium name="The Broad Institute Genome Sequencing Center for Infectious Disease"/>
            <person name="Wu L."/>
            <person name="Ma J."/>
        </authorList>
    </citation>
    <scope>NUCLEOTIDE SEQUENCE [LARGE SCALE GENOMIC DNA]</scope>
    <source>
        <strain evidence="3">DFY28</strain>
    </source>
</reference>
<dbReference type="Pfam" id="PF04991">
    <property type="entry name" value="LicD"/>
    <property type="match status" value="1"/>
</dbReference>
<evidence type="ECO:0000259" key="1">
    <source>
        <dbReference type="Pfam" id="PF04991"/>
    </source>
</evidence>
<name>A0ABW1QTR7_9ACTN</name>
<gene>
    <name evidence="2" type="ORF">ACFPWU_04310</name>
</gene>
<keyword evidence="3" id="KW-1185">Reference proteome</keyword>
<evidence type="ECO:0000313" key="2">
    <source>
        <dbReference type="EMBL" id="MFC6152891.1"/>
    </source>
</evidence>
<dbReference type="InterPro" id="IPR007074">
    <property type="entry name" value="LicD/FKTN/FKRP_NTP_transf"/>
</dbReference>
<keyword evidence="2" id="KW-0808">Transferase</keyword>
<dbReference type="PANTHER" id="PTHR43404">
    <property type="entry name" value="LIPOPOLYSACCHARIDE CHOLINEPHOSPHOTRANSFERASE LICD"/>
    <property type="match status" value="1"/>
</dbReference>
<comment type="caution">
    <text evidence="2">The sequence shown here is derived from an EMBL/GenBank/DDBJ whole genome shotgun (WGS) entry which is preliminary data.</text>
</comment>
<sequence>MASMSADEVRSVQIQTLREVVSLCERSGIRYQLTYGTLLGAARHAGFIPWDDDIDVMMPRSDYTRFLTEAATHLPQFQIGRPGDAWPFGFAKIWDRRTQVVEDANMSFTSGVGIDIWPVDDVASSGWRRTFAFSTSRALQALETLRSVRARHDHSLPKRLVLVVSQFALNRLPISAIGTLRDRLARSAVNGSGDLGILVGSYPWAVDAALMATGSGLPFEEEGSLAVPSGWDYVLTTMYGDYMQLPPADKQVTHHAYTAYWIPAESSAPRHEGQA</sequence>
<dbReference type="PANTHER" id="PTHR43404:SF2">
    <property type="entry name" value="LIPOPOLYSACCHARIDE CHOLINEPHOSPHOTRANSFERASE LICD"/>
    <property type="match status" value="1"/>
</dbReference>
<dbReference type="GO" id="GO:0016740">
    <property type="term" value="F:transferase activity"/>
    <property type="evidence" value="ECO:0007669"/>
    <property type="project" value="UniProtKB-KW"/>
</dbReference>
<dbReference type="Proteomes" id="UP001596098">
    <property type="component" value="Unassembled WGS sequence"/>
</dbReference>
<organism evidence="2 3">
    <name type="scientific">Nocardioides yefusunii</name>
    <dbReference type="NCBI Taxonomy" id="2500546"/>
    <lineage>
        <taxon>Bacteria</taxon>
        <taxon>Bacillati</taxon>
        <taxon>Actinomycetota</taxon>
        <taxon>Actinomycetes</taxon>
        <taxon>Propionibacteriales</taxon>
        <taxon>Nocardioidaceae</taxon>
        <taxon>Nocardioides</taxon>
    </lineage>
</organism>
<proteinExistence type="predicted"/>
<dbReference type="EMBL" id="JBHSQI010000002">
    <property type="protein sequence ID" value="MFC6152891.1"/>
    <property type="molecule type" value="Genomic_DNA"/>
</dbReference>
<evidence type="ECO:0000313" key="3">
    <source>
        <dbReference type="Proteomes" id="UP001596098"/>
    </source>
</evidence>
<dbReference type="RefSeq" id="WP_128219481.1">
    <property type="nucleotide sequence ID" value="NZ_CP034929.1"/>
</dbReference>
<protein>
    <submittedName>
        <fullName evidence="2">Phosphorylcholine transferase LicD</fullName>
    </submittedName>
</protein>
<feature type="domain" description="LicD/FKTN/FKRP nucleotidyltransferase" evidence="1">
    <location>
        <begin position="24"/>
        <end position="132"/>
    </location>
</feature>